<proteinExistence type="predicted"/>
<dbReference type="AlphaFoldDB" id="A0A3N5C533"/>
<dbReference type="Pfam" id="PF00117">
    <property type="entry name" value="GATase"/>
    <property type="match status" value="1"/>
</dbReference>
<evidence type="ECO:0000313" key="3">
    <source>
        <dbReference type="EMBL" id="RPF53265.1"/>
    </source>
</evidence>
<protein>
    <submittedName>
        <fullName evidence="3">Anthranilate synthase component II</fullName>
    </submittedName>
</protein>
<name>A0A3N5C533_9BACI</name>
<keyword evidence="4" id="KW-1185">Reference proteome</keyword>
<dbReference type="NCBIfam" id="TIGR00566">
    <property type="entry name" value="trpG_papA"/>
    <property type="match status" value="1"/>
</dbReference>
<dbReference type="SUPFAM" id="SSF52317">
    <property type="entry name" value="Class I glutamine amidotransferase-like"/>
    <property type="match status" value="1"/>
</dbReference>
<dbReference type="OrthoDB" id="9804328at2"/>
<reference evidence="3 4" key="1">
    <citation type="submission" date="2018-11" db="EMBL/GenBank/DDBJ databases">
        <title>Genomic Encyclopedia of Type Strains, Phase IV (KMG-IV): sequencing the most valuable type-strain genomes for metagenomic binning, comparative biology and taxonomic classification.</title>
        <authorList>
            <person name="Goeker M."/>
        </authorList>
    </citation>
    <scope>NUCLEOTIDE SEQUENCE [LARGE SCALE GENOMIC DNA]</scope>
    <source>
        <strain evidence="3 4">DSM 18090</strain>
    </source>
</reference>
<gene>
    <name evidence="3" type="ORF">EDC24_1762</name>
</gene>
<evidence type="ECO:0000313" key="4">
    <source>
        <dbReference type="Proteomes" id="UP000276443"/>
    </source>
</evidence>
<dbReference type="GO" id="GO:0005829">
    <property type="term" value="C:cytosol"/>
    <property type="evidence" value="ECO:0007669"/>
    <property type="project" value="TreeGrafter"/>
</dbReference>
<dbReference type="PRINTS" id="PR00099">
    <property type="entry name" value="CPSGATASE"/>
</dbReference>
<dbReference type="PROSITE" id="PS51273">
    <property type="entry name" value="GATASE_TYPE_1"/>
    <property type="match status" value="1"/>
</dbReference>
<dbReference type="Gene3D" id="3.40.50.880">
    <property type="match status" value="1"/>
</dbReference>
<dbReference type="PRINTS" id="PR00097">
    <property type="entry name" value="ANTSNTHASEII"/>
</dbReference>
<dbReference type="GO" id="GO:0000162">
    <property type="term" value="P:L-tryptophan biosynthetic process"/>
    <property type="evidence" value="ECO:0007669"/>
    <property type="project" value="TreeGrafter"/>
</dbReference>
<dbReference type="RefSeq" id="WP_124221690.1">
    <property type="nucleotide sequence ID" value="NZ_RKRF01000009.1"/>
</dbReference>
<dbReference type="EMBL" id="RKRF01000009">
    <property type="protein sequence ID" value="RPF53265.1"/>
    <property type="molecule type" value="Genomic_DNA"/>
</dbReference>
<feature type="domain" description="Glutamine amidotransferase" evidence="2">
    <location>
        <begin position="3"/>
        <end position="187"/>
    </location>
</feature>
<comment type="caution">
    <text evidence="3">The sequence shown here is derived from an EMBL/GenBank/DDBJ whole genome shotgun (WGS) entry which is preliminary data.</text>
</comment>
<dbReference type="CDD" id="cd01743">
    <property type="entry name" value="GATase1_Anthranilate_Synthase"/>
    <property type="match status" value="1"/>
</dbReference>
<organism evidence="3 4">
    <name type="scientific">Aquisalibacillus elongatus</name>
    <dbReference type="NCBI Taxonomy" id="485577"/>
    <lineage>
        <taxon>Bacteria</taxon>
        <taxon>Bacillati</taxon>
        <taxon>Bacillota</taxon>
        <taxon>Bacilli</taxon>
        <taxon>Bacillales</taxon>
        <taxon>Bacillaceae</taxon>
        <taxon>Aquisalibacillus</taxon>
    </lineage>
</organism>
<dbReference type="PRINTS" id="PR00096">
    <property type="entry name" value="GATASE"/>
</dbReference>
<dbReference type="InterPro" id="IPR029062">
    <property type="entry name" value="Class_I_gatase-like"/>
</dbReference>
<dbReference type="FunFam" id="3.40.50.880:FF:000003">
    <property type="entry name" value="Anthranilate synthase component II"/>
    <property type="match status" value="1"/>
</dbReference>
<keyword evidence="1" id="KW-0315">Glutamine amidotransferase</keyword>
<dbReference type="InterPro" id="IPR006221">
    <property type="entry name" value="TrpG/PapA_dom"/>
</dbReference>
<sequence length="203" mass="22838">MILLIDNYDSFTYNLFQYLEELGADVLVKRNDKISIEEIKSLQPEAIVISPGPGKPTDAGLSVPIVKHFYQTIPILGICLGHQAIGVAFGAEVKRAKEVRHGKKSLLRHKGSGLFQYLPQPLEVMRYHSLVLDSMTLPPSMTKLAVAMDDGELMAMKHHQYPVYGLQFHPESIGTSDGKRILNQFLLTIRKENVYEHLVKKVN</sequence>
<evidence type="ECO:0000259" key="2">
    <source>
        <dbReference type="Pfam" id="PF00117"/>
    </source>
</evidence>
<accession>A0A3N5C533</accession>
<dbReference type="GO" id="GO:0004049">
    <property type="term" value="F:anthranilate synthase activity"/>
    <property type="evidence" value="ECO:0007669"/>
    <property type="project" value="TreeGrafter"/>
</dbReference>
<evidence type="ECO:0000256" key="1">
    <source>
        <dbReference type="ARBA" id="ARBA00022962"/>
    </source>
</evidence>
<dbReference type="PANTHER" id="PTHR43418">
    <property type="entry name" value="MULTIFUNCTIONAL TRYPTOPHAN BIOSYNTHESIS PROTEIN-RELATED"/>
    <property type="match status" value="1"/>
</dbReference>
<dbReference type="PANTHER" id="PTHR43418:SF8">
    <property type="entry name" value="SYNTHASE COMPONENT II, PUTATIVE-RELATED"/>
    <property type="match status" value="1"/>
</dbReference>
<dbReference type="InterPro" id="IPR050472">
    <property type="entry name" value="Anth_synth/Amidotransfase"/>
</dbReference>
<dbReference type="Proteomes" id="UP000276443">
    <property type="component" value="Unassembled WGS sequence"/>
</dbReference>
<dbReference type="InterPro" id="IPR017926">
    <property type="entry name" value="GATASE"/>
</dbReference>